<keyword evidence="2" id="KW-1133">Transmembrane helix</keyword>
<evidence type="ECO:0000313" key="3">
    <source>
        <dbReference type="EMBL" id="KAF9780915.1"/>
    </source>
</evidence>
<keyword evidence="2" id="KW-0472">Membrane</keyword>
<sequence>MNSTNNGAHPDDGGWEDVEVPHSCSPVKNSSRMRARRTRPDFVASQPGSTKKRHWQPPHPTRRDSTEHSESASPPLPPPPVDLATQQQQKFTEHARKYAVAILKYTVKVVADAFHFCRRFFSYALGIVILWLLFSMVASQLVFFARPVCSLPIVSYMAPFCRWEVFKGPSVRTSNGKPIHWADYPKLVDVQTRTFDQLLDESIGNKGLTSEVKKAEMASNDLMTLVKMSDLKGRDQVVAMLGRFADDARETGRSLHSLGAKIHGAVDSITSLNDYALQSIEASKAPLSLAARVVSFVLSTPDPTNEVVLKTFLMSMDNVAGHMIRLREEAETSMGHLLRLEEDLMVLHEMTHRDNESLTAEKEDVLAELWTWLGGNRRKLRRMDYNLDLLKNVNKYREKALAHVVATLQTLHTLDTDMEELRTRVAAPDIVSDKIPIEVHIKSIKAGVERLKEGQLRASLKQGETIARILEIEA</sequence>
<evidence type="ECO:0000256" key="2">
    <source>
        <dbReference type="SAM" id="Phobius"/>
    </source>
</evidence>
<feature type="region of interest" description="Disordered" evidence="1">
    <location>
        <begin position="1"/>
        <end position="88"/>
    </location>
</feature>
<feature type="compositionally biased region" description="Basic and acidic residues" evidence="1">
    <location>
        <begin position="61"/>
        <end position="70"/>
    </location>
</feature>
<evidence type="ECO:0000256" key="1">
    <source>
        <dbReference type="SAM" id="MobiDB-lite"/>
    </source>
</evidence>
<dbReference type="AlphaFoldDB" id="A0A9P6H7I9"/>
<name>A0A9P6H7I9_9AGAM</name>
<accession>A0A9P6H7I9</accession>
<protein>
    <recommendedName>
        <fullName evidence="6">Transmembrane protein</fullName>
    </recommendedName>
</protein>
<dbReference type="OrthoDB" id="4179406at2759"/>
<feature type="transmembrane region" description="Helical" evidence="2">
    <location>
        <begin position="120"/>
        <end position="145"/>
    </location>
</feature>
<dbReference type="EMBL" id="WIUZ02000015">
    <property type="protein sequence ID" value="KAF9780915.1"/>
    <property type="molecule type" value="Genomic_DNA"/>
</dbReference>
<dbReference type="Proteomes" id="UP000736335">
    <property type="component" value="Unassembled WGS sequence"/>
</dbReference>
<comment type="caution">
    <text evidence="4">The sequence shown here is derived from an EMBL/GenBank/DDBJ whole genome shotgun (WGS) entry which is preliminary data.</text>
</comment>
<keyword evidence="2" id="KW-0812">Transmembrane</keyword>
<gene>
    <name evidence="3" type="ORF">BJ322DRAFT_1112302</name>
    <name evidence="4" type="ORF">BJ322DRAFT_1112328</name>
</gene>
<organism evidence="4 5">
    <name type="scientific">Thelephora terrestris</name>
    <dbReference type="NCBI Taxonomy" id="56493"/>
    <lineage>
        <taxon>Eukaryota</taxon>
        <taxon>Fungi</taxon>
        <taxon>Dikarya</taxon>
        <taxon>Basidiomycota</taxon>
        <taxon>Agaricomycotina</taxon>
        <taxon>Agaricomycetes</taxon>
        <taxon>Thelephorales</taxon>
        <taxon>Thelephoraceae</taxon>
        <taxon>Thelephora</taxon>
    </lineage>
</organism>
<evidence type="ECO:0000313" key="5">
    <source>
        <dbReference type="Proteomes" id="UP000736335"/>
    </source>
</evidence>
<reference evidence="4" key="2">
    <citation type="submission" date="2020-11" db="EMBL/GenBank/DDBJ databases">
        <authorList>
            <consortium name="DOE Joint Genome Institute"/>
            <person name="Kuo A."/>
            <person name="Miyauchi S."/>
            <person name="Kiss E."/>
            <person name="Drula E."/>
            <person name="Kohler A."/>
            <person name="Sanchez-Garcia M."/>
            <person name="Andreopoulos B."/>
            <person name="Barry K.W."/>
            <person name="Bonito G."/>
            <person name="Buee M."/>
            <person name="Carver A."/>
            <person name="Chen C."/>
            <person name="Cichocki N."/>
            <person name="Clum A."/>
            <person name="Culley D."/>
            <person name="Crous P.W."/>
            <person name="Fauchery L."/>
            <person name="Girlanda M."/>
            <person name="Hayes R."/>
            <person name="Keri Z."/>
            <person name="Labutti K."/>
            <person name="Lipzen A."/>
            <person name="Lombard V."/>
            <person name="Magnuson J."/>
            <person name="Maillard F."/>
            <person name="Morin E."/>
            <person name="Murat C."/>
            <person name="Nolan M."/>
            <person name="Ohm R."/>
            <person name="Pangilinan J."/>
            <person name="Pereira M."/>
            <person name="Perotto S."/>
            <person name="Peter M."/>
            <person name="Riley R."/>
            <person name="Sitrit Y."/>
            <person name="Stielow B."/>
            <person name="Szollosi G."/>
            <person name="Zifcakova L."/>
            <person name="Stursova M."/>
            <person name="Spatafora J.W."/>
            <person name="Tedersoo L."/>
            <person name="Vaario L.-M."/>
            <person name="Yamada A."/>
            <person name="Yan M."/>
            <person name="Wang P."/>
            <person name="Xu J."/>
            <person name="Bruns T."/>
            <person name="Baldrian P."/>
            <person name="Vilgalys R."/>
            <person name="Henrissat B."/>
            <person name="Grigoriev I.V."/>
            <person name="Hibbett D."/>
            <person name="Nagy L.G."/>
            <person name="Martin F.M."/>
        </authorList>
    </citation>
    <scope>NUCLEOTIDE SEQUENCE</scope>
    <source>
        <strain evidence="4">UH-Tt-Lm1</strain>
    </source>
</reference>
<evidence type="ECO:0000313" key="4">
    <source>
        <dbReference type="EMBL" id="KAF9780946.1"/>
    </source>
</evidence>
<dbReference type="EMBL" id="WIUZ02000015">
    <property type="protein sequence ID" value="KAF9780946.1"/>
    <property type="molecule type" value="Genomic_DNA"/>
</dbReference>
<evidence type="ECO:0008006" key="6">
    <source>
        <dbReference type="Google" id="ProtNLM"/>
    </source>
</evidence>
<proteinExistence type="predicted"/>
<keyword evidence="5" id="KW-1185">Reference proteome</keyword>
<reference evidence="4" key="1">
    <citation type="journal article" date="2020" name="Nat. Commun.">
        <title>Large-scale genome sequencing of mycorrhizal fungi provides insights into the early evolution of symbiotic traits.</title>
        <authorList>
            <person name="Miyauchi S."/>
            <person name="Kiss E."/>
            <person name="Kuo A."/>
            <person name="Drula E."/>
            <person name="Kohler A."/>
            <person name="Sanchez-Garcia M."/>
            <person name="Morin E."/>
            <person name="Andreopoulos B."/>
            <person name="Barry K.W."/>
            <person name="Bonito G."/>
            <person name="Buee M."/>
            <person name="Carver A."/>
            <person name="Chen C."/>
            <person name="Cichocki N."/>
            <person name="Clum A."/>
            <person name="Culley D."/>
            <person name="Crous P.W."/>
            <person name="Fauchery L."/>
            <person name="Girlanda M."/>
            <person name="Hayes R.D."/>
            <person name="Keri Z."/>
            <person name="LaButti K."/>
            <person name="Lipzen A."/>
            <person name="Lombard V."/>
            <person name="Magnuson J."/>
            <person name="Maillard F."/>
            <person name="Murat C."/>
            <person name="Nolan M."/>
            <person name="Ohm R.A."/>
            <person name="Pangilinan J."/>
            <person name="Pereira M.F."/>
            <person name="Perotto S."/>
            <person name="Peter M."/>
            <person name="Pfister S."/>
            <person name="Riley R."/>
            <person name="Sitrit Y."/>
            <person name="Stielow J.B."/>
            <person name="Szollosi G."/>
            <person name="Zifcakova L."/>
            <person name="Stursova M."/>
            <person name="Spatafora J.W."/>
            <person name="Tedersoo L."/>
            <person name="Vaario L.M."/>
            <person name="Yamada A."/>
            <person name="Yan M."/>
            <person name="Wang P."/>
            <person name="Xu J."/>
            <person name="Bruns T."/>
            <person name="Baldrian P."/>
            <person name="Vilgalys R."/>
            <person name="Dunand C."/>
            <person name="Henrissat B."/>
            <person name="Grigoriev I.V."/>
            <person name="Hibbett D."/>
            <person name="Nagy L.G."/>
            <person name="Martin F.M."/>
        </authorList>
    </citation>
    <scope>NUCLEOTIDE SEQUENCE</scope>
    <source>
        <strain evidence="4">UH-Tt-Lm1</strain>
    </source>
</reference>